<gene>
    <name evidence="2" type="ORF">CC85DRAFT_284994</name>
</gene>
<dbReference type="OrthoDB" id="2563864at2759"/>
<accession>A0A0J0XPK6</accession>
<keyword evidence="3" id="KW-1185">Reference proteome</keyword>
<keyword evidence="1" id="KW-0812">Transmembrane</keyword>
<proteinExistence type="predicted"/>
<keyword evidence="1" id="KW-1133">Transmembrane helix</keyword>
<protein>
    <submittedName>
        <fullName evidence="2">Uncharacterized protein</fullName>
    </submittedName>
</protein>
<dbReference type="RefSeq" id="XP_018279519.1">
    <property type="nucleotide sequence ID" value="XM_018422941.1"/>
</dbReference>
<evidence type="ECO:0000313" key="3">
    <source>
        <dbReference type="Proteomes" id="UP000053611"/>
    </source>
</evidence>
<evidence type="ECO:0000256" key="1">
    <source>
        <dbReference type="SAM" id="Phobius"/>
    </source>
</evidence>
<keyword evidence="1" id="KW-0472">Membrane</keyword>
<dbReference type="Proteomes" id="UP000053611">
    <property type="component" value="Unassembled WGS sequence"/>
</dbReference>
<dbReference type="GeneID" id="28983544"/>
<feature type="transmembrane region" description="Helical" evidence="1">
    <location>
        <begin position="12"/>
        <end position="29"/>
    </location>
</feature>
<dbReference type="EMBL" id="KQ087199">
    <property type="protein sequence ID" value="KLT43028.1"/>
    <property type="molecule type" value="Genomic_DNA"/>
</dbReference>
<name>A0A0J0XPK6_9TREE</name>
<evidence type="ECO:0000313" key="2">
    <source>
        <dbReference type="EMBL" id="KLT43028.1"/>
    </source>
</evidence>
<organism evidence="2 3">
    <name type="scientific">Cutaneotrichosporon oleaginosum</name>
    <dbReference type="NCBI Taxonomy" id="879819"/>
    <lineage>
        <taxon>Eukaryota</taxon>
        <taxon>Fungi</taxon>
        <taxon>Dikarya</taxon>
        <taxon>Basidiomycota</taxon>
        <taxon>Agaricomycotina</taxon>
        <taxon>Tremellomycetes</taxon>
        <taxon>Trichosporonales</taxon>
        <taxon>Trichosporonaceae</taxon>
        <taxon>Cutaneotrichosporon</taxon>
    </lineage>
</organism>
<dbReference type="AlphaFoldDB" id="A0A0J0XPK6"/>
<sequence length="65" mass="7224">MPPQPRKGPNILLMLGLFGLSSVTFLIMSERRHRDPRVSRKEFPGPLLGDGGVKIDIEPGKKGVW</sequence>
<reference evidence="2 3" key="1">
    <citation type="submission" date="2015-03" db="EMBL/GenBank/DDBJ databases">
        <title>Genomics and transcriptomics of the oil-accumulating basidiomycete yeast T. oleaginosus allow insights into substrate utilization and the diverse evolutionary trajectories of mating systems in fungi.</title>
        <authorList>
            <consortium name="DOE Joint Genome Institute"/>
            <person name="Kourist R."/>
            <person name="Kracht O."/>
            <person name="Bracharz F."/>
            <person name="Lipzen A."/>
            <person name="Nolan M."/>
            <person name="Ohm R."/>
            <person name="Grigoriev I."/>
            <person name="Sun S."/>
            <person name="Heitman J."/>
            <person name="Bruck T."/>
            <person name="Nowrousian M."/>
        </authorList>
    </citation>
    <scope>NUCLEOTIDE SEQUENCE [LARGE SCALE GENOMIC DNA]</scope>
    <source>
        <strain evidence="2 3">IBC0246</strain>
    </source>
</reference>